<sequence>MVIAVGKTGVRPVALVCDQGTAFQHALKSLQEDTRREQKILDGRIDDMIVINGHTLSVIHDLRHLIKGF</sequence>
<organism evidence="1 2">
    <name type="scientific">Parnassius apollo</name>
    <name type="common">Apollo butterfly</name>
    <name type="synonym">Papilio apollo</name>
    <dbReference type="NCBI Taxonomy" id="110799"/>
    <lineage>
        <taxon>Eukaryota</taxon>
        <taxon>Metazoa</taxon>
        <taxon>Ecdysozoa</taxon>
        <taxon>Arthropoda</taxon>
        <taxon>Hexapoda</taxon>
        <taxon>Insecta</taxon>
        <taxon>Pterygota</taxon>
        <taxon>Neoptera</taxon>
        <taxon>Endopterygota</taxon>
        <taxon>Lepidoptera</taxon>
        <taxon>Glossata</taxon>
        <taxon>Ditrysia</taxon>
        <taxon>Papilionoidea</taxon>
        <taxon>Papilionidae</taxon>
        <taxon>Parnassiinae</taxon>
        <taxon>Parnassini</taxon>
        <taxon>Parnassius</taxon>
        <taxon>Parnassius</taxon>
    </lineage>
</organism>
<dbReference type="OrthoDB" id="7107965at2759"/>
<proteinExistence type="predicted"/>
<dbReference type="Proteomes" id="UP000691718">
    <property type="component" value="Unassembled WGS sequence"/>
</dbReference>
<evidence type="ECO:0000313" key="2">
    <source>
        <dbReference type="Proteomes" id="UP000691718"/>
    </source>
</evidence>
<evidence type="ECO:0000313" key="1">
    <source>
        <dbReference type="EMBL" id="CAG5012176.1"/>
    </source>
</evidence>
<name>A0A8S3XAC3_PARAO</name>
<reference evidence="1" key="1">
    <citation type="submission" date="2021-04" db="EMBL/GenBank/DDBJ databases">
        <authorList>
            <person name="Tunstrom K."/>
        </authorList>
    </citation>
    <scope>NUCLEOTIDE SEQUENCE</scope>
</reference>
<accession>A0A8S3XAC3</accession>
<keyword evidence="2" id="KW-1185">Reference proteome</keyword>
<dbReference type="AlphaFoldDB" id="A0A8S3XAC3"/>
<gene>
    <name evidence="1" type="ORF">PAPOLLO_LOCUS15745</name>
</gene>
<comment type="caution">
    <text evidence="1">The sequence shown here is derived from an EMBL/GenBank/DDBJ whole genome shotgun (WGS) entry which is preliminary data.</text>
</comment>
<dbReference type="EMBL" id="CAJQZP010001037">
    <property type="protein sequence ID" value="CAG5012176.1"/>
    <property type="molecule type" value="Genomic_DNA"/>
</dbReference>
<protein>
    <submittedName>
        <fullName evidence="1">(apollo) hypothetical protein</fullName>
    </submittedName>
</protein>